<reference evidence="2 3" key="1">
    <citation type="submission" date="2024-01" db="EMBL/GenBank/DDBJ databases">
        <title>The genomes of 5 underutilized Papilionoideae crops provide insights into root nodulation and disease resistance.</title>
        <authorList>
            <person name="Yuan L."/>
        </authorList>
    </citation>
    <scope>NUCLEOTIDE SEQUENCE [LARGE SCALE GENOMIC DNA]</scope>
    <source>
        <strain evidence="2">LY-2023</strain>
        <tissue evidence="2">Leaf</tissue>
    </source>
</reference>
<evidence type="ECO:0000313" key="3">
    <source>
        <dbReference type="Proteomes" id="UP001359559"/>
    </source>
</evidence>
<keyword evidence="3" id="KW-1185">Reference proteome</keyword>
<dbReference type="Proteomes" id="UP001359559">
    <property type="component" value="Unassembled WGS sequence"/>
</dbReference>
<proteinExistence type="predicted"/>
<dbReference type="AlphaFoldDB" id="A0AAN9FAQ9"/>
<name>A0AAN9FAQ9_CLITE</name>
<feature type="region of interest" description="Disordered" evidence="1">
    <location>
        <begin position="1"/>
        <end position="54"/>
    </location>
</feature>
<evidence type="ECO:0000256" key="1">
    <source>
        <dbReference type="SAM" id="MobiDB-lite"/>
    </source>
</evidence>
<dbReference type="EMBL" id="JAYKXN010000007">
    <property type="protein sequence ID" value="KAK7271881.1"/>
    <property type="molecule type" value="Genomic_DNA"/>
</dbReference>
<feature type="compositionally biased region" description="Basic and acidic residues" evidence="1">
    <location>
        <begin position="14"/>
        <end position="28"/>
    </location>
</feature>
<comment type="caution">
    <text evidence="2">The sequence shown here is derived from an EMBL/GenBank/DDBJ whole genome shotgun (WGS) entry which is preliminary data.</text>
</comment>
<organism evidence="2 3">
    <name type="scientific">Clitoria ternatea</name>
    <name type="common">Butterfly pea</name>
    <dbReference type="NCBI Taxonomy" id="43366"/>
    <lineage>
        <taxon>Eukaryota</taxon>
        <taxon>Viridiplantae</taxon>
        <taxon>Streptophyta</taxon>
        <taxon>Embryophyta</taxon>
        <taxon>Tracheophyta</taxon>
        <taxon>Spermatophyta</taxon>
        <taxon>Magnoliopsida</taxon>
        <taxon>eudicotyledons</taxon>
        <taxon>Gunneridae</taxon>
        <taxon>Pentapetalae</taxon>
        <taxon>rosids</taxon>
        <taxon>fabids</taxon>
        <taxon>Fabales</taxon>
        <taxon>Fabaceae</taxon>
        <taxon>Papilionoideae</taxon>
        <taxon>50 kb inversion clade</taxon>
        <taxon>NPAAA clade</taxon>
        <taxon>indigoferoid/millettioid clade</taxon>
        <taxon>Phaseoleae</taxon>
        <taxon>Clitoria</taxon>
    </lineage>
</organism>
<accession>A0AAN9FAQ9</accession>
<protein>
    <submittedName>
        <fullName evidence="2">Uncharacterized protein</fullName>
    </submittedName>
</protein>
<gene>
    <name evidence="2" type="ORF">RJT34_28135</name>
</gene>
<feature type="region of interest" description="Disordered" evidence="1">
    <location>
        <begin position="136"/>
        <end position="170"/>
    </location>
</feature>
<sequence length="272" mass="30874">MAAKKKPLTPPPQPRRDKEKMRSERMERPFNNPKDNSSSPRPRERRVNSFSHYAPLSTKSSQILREVGWPAFSIYGIRRPAPVKRPGNPRKYCDFHEQTGHSTDECQALKNAVETLIREGKLKQYLFKEKSFDRVDRNDKRERDPDDGDDTNHNPVRKFSVAEKQKGVMTDNITHRDDMPQQQRQGRHEIIDMIAGGFAGGGASITARKNHHRMILSVQGKVKDNLPYRGGVEAPVISFSDEDFGPTIPGGDDAVVIVVVIANKDVRRILVD</sequence>
<evidence type="ECO:0000313" key="2">
    <source>
        <dbReference type="EMBL" id="KAK7271881.1"/>
    </source>
</evidence>